<dbReference type="GO" id="GO:0008236">
    <property type="term" value="F:serine-type peptidase activity"/>
    <property type="evidence" value="ECO:0007669"/>
    <property type="project" value="UniProtKB-KW"/>
</dbReference>
<dbReference type="Proteomes" id="UP000641588">
    <property type="component" value="Unassembled WGS sequence"/>
</dbReference>
<keyword evidence="5" id="KW-0472">Membrane</keyword>
<dbReference type="PANTHER" id="PTHR42987">
    <property type="entry name" value="PEPTIDASE S49"/>
    <property type="match status" value="1"/>
</dbReference>
<keyword evidence="2" id="KW-0645">Protease</keyword>
<keyword evidence="3" id="KW-0378">Hydrolase</keyword>
<evidence type="ECO:0000313" key="7">
    <source>
        <dbReference type="EMBL" id="NOU92800.1"/>
    </source>
</evidence>
<evidence type="ECO:0000313" key="8">
    <source>
        <dbReference type="Proteomes" id="UP000641588"/>
    </source>
</evidence>
<evidence type="ECO:0000256" key="5">
    <source>
        <dbReference type="SAM" id="Phobius"/>
    </source>
</evidence>
<dbReference type="InterPro" id="IPR002142">
    <property type="entry name" value="Peptidase_S49"/>
</dbReference>
<keyword evidence="5" id="KW-1133">Transmembrane helix</keyword>
<dbReference type="NCBIfam" id="TIGR00706">
    <property type="entry name" value="SppA_dom"/>
    <property type="match status" value="1"/>
</dbReference>
<comment type="caution">
    <text evidence="7">The sequence shown here is derived from an EMBL/GenBank/DDBJ whole genome shotgun (WGS) entry which is preliminary data.</text>
</comment>
<organism evidence="7 8">
    <name type="scientific">Paenibacillus foliorum</name>
    <dbReference type="NCBI Taxonomy" id="2654974"/>
    <lineage>
        <taxon>Bacteria</taxon>
        <taxon>Bacillati</taxon>
        <taxon>Bacillota</taxon>
        <taxon>Bacilli</taxon>
        <taxon>Bacillales</taxon>
        <taxon>Paenibacillaceae</taxon>
        <taxon>Paenibacillus</taxon>
    </lineage>
</organism>
<reference evidence="7" key="1">
    <citation type="submission" date="2019-10" db="EMBL/GenBank/DDBJ databases">
        <title>Description of Paenibacillus glebae sp. nov.</title>
        <authorList>
            <person name="Carlier A."/>
            <person name="Qi S."/>
        </authorList>
    </citation>
    <scope>NUCLEOTIDE SEQUENCE</scope>
    <source>
        <strain evidence="7">LMG 31456</strain>
    </source>
</reference>
<name>A0A972JZJ0_9BACL</name>
<dbReference type="Gene3D" id="3.90.226.10">
    <property type="entry name" value="2-enoyl-CoA Hydratase, Chain A, domain 1"/>
    <property type="match status" value="1"/>
</dbReference>
<dbReference type="AlphaFoldDB" id="A0A972JZJ0"/>
<dbReference type="InterPro" id="IPR004635">
    <property type="entry name" value="Pept_S49_SppA"/>
</dbReference>
<feature type="domain" description="Peptidase S49" evidence="6">
    <location>
        <begin position="119"/>
        <end position="268"/>
    </location>
</feature>
<accession>A0A972JZJ0</accession>
<keyword evidence="5" id="KW-0812">Transmembrane</keyword>
<dbReference type="EMBL" id="WHOD01000022">
    <property type="protein sequence ID" value="NOU92800.1"/>
    <property type="molecule type" value="Genomic_DNA"/>
</dbReference>
<dbReference type="Gene3D" id="6.20.330.10">
    <property type="match status" value="1"/>
</dbReference>
<dbReference type="CDD" id="cd07023">
    <property type="entry name" value="S49_Sppa_N_C"/>
    <property type="match status" value="1"/>
</dbReference>
<dbReference type="SUPFAM" id="SSF52096">
    <property type="entry name" value="ClpP/crotonase"/>
    <property type="match status" value="1"/>
</dbReference>
<keyword evidence="4" id="KW-0720">Serine protease</keyword>
<dbReference type="InterPro" id="IPR047272">
    <property type="entry name" value="S49_SppA_C"/>
</dbReference>
<evidence type="ECO:0000256" key="3">
    <source>
        <dbReference type="ARBA" id="ARBA00022801"/>
    </source>
</evidence>
<protein>
    <submittedName>
        <fullName evidence="7">Signal peptide peptidase SppA</fullName>
    </submittedName>
</protein>
<sequence length="322" mass="34854">MGRKGWAWLIVGVLFASLIVILITKSDSLMSGDVMGGKQKWNEQTVQGKGTDKVVQLFVEGAITEKSGSFSSALNAGSYITQLDQARKDKDVKAVVIRVNSPGGEVVASDEIHSKIVELKESGKPVIVSMGSMAASGGYYISAPADYIFANPATLTGSLGVIFSIANYEKAAEWLGYKENTITSGAYKDIASPLREMKPEEREIFQKLVDESYQQFVTVIEKGRKLPRETVLKLADGRIYSGQQAKALGLIDAFGTMEAATAYASEKTGIANPKVVRYVKEPSLSDLFSGAMMHSASPAAQVLQEVLPEVSIGPRLMYLFKY</sequence>
<comment type="similarity">
    <text evidence="1">Belongs to the peptidase S49 family.</text>
</comment>
<dbReference type="Pfam" id="PF01343">
    <property type="entry name" value="Peptidase_S49"/>
    <property type="match status" value="1"/>
</dbReference>
<evidence type="ECO:0000259" key="6">
    <source>
        <dbReference type="Pfam" id="PF01343"/>
    </source>
</evidence>
<dbReference type="GO" id="GO:0006508">
    <property type="term" value="P:proteolysis"/>
    <property type="evidence" value="ECO:0007669"/>
    <property type="project" value="UniProtKB-KW"/>
</dbReference>
<evidence type="ECO:0000256" key="4">
    <source>
        <dbReference type="ARBA" id="ARBA00022825"/>
    </source>
</evidence>
<dbReference type="RefSeq" id="WP_171650995.1">
    <property type="nucleotide sequence ID" value="NZ_WHOD01000022.1"/>
</dbReference>
<feature type="transmembrane region" description="Helical" evidence="5">
    <location>
        <begin position="6"/>
        <end position="24"/>
    </location>
</feature>
<keyword evidence="8" id="KW-1185">Reference proteome</keyword>
<dbReference type="InterPro" id="IPR029045">
    <property type="entry name" value="ClpP/crotonase-like_dom_sf"/>
</dbReference>
<evidence type="ECO:0000256" key="2">
    <source>
        <dbReference type="ARBA" id="ARBA00022670"/>
    </source>
</evidence>
<proteinExistence type="inferred from homology"/>
<evidence type="ECO:0000256" key="1">
    <source>
        <dbReference type="ARBA" id="ARBA00008683"/>
    </source>
</evidence>
<gene>
    <name evidence="7" type="primary">sppA</name>
    <name evidence="7" type="ORF">GC093_06085</name>
</gene>
<dbReference type="PANTHER" id="PTHR42987:SF7">
    <property type="entry name" value="SIGNAL PEPTIDE PEPTIDASE SPPA-RELATED"/>
    <property type="match status" value="1"/>
</dbReference>